<dbReference type="AlphaFoldDB" id="A0A0Q3F6T4"/>
<reference evidence="5 6" key="1">
    <citation type="journal article" date="2010" name="Nature">
        <title>Genome sequencing and analysis of the model grass Brachypodium distachyon.</title>
        <authorList>
            <consortium name="International Brachypodium Initiative"/>
        </authorList>
    </citation>
    <scope>NUCLEOTIDE SEQUENCE [LARGE SCALE GENOMIC DNA]</scope>
    <source>
        <strain evidence="5 6">Bd21</strain>
    </source>
</reference>
<evidence type="ECO:0000313" key="7">
    <source>
        <dbReference type="Proteomes" id="UP000008810"/>
    </source>
</evidence>
<evidence type="ECO:0000313" key="5">
    <source>
        <dbReference type="EMBL" id="KQJ93884.1"/>
    </source>
</evidence>
<dbReference type="Pfam" id="PF04043">
    <property type="entry name" value="PMEI"/>
    <property type="match status" value="1"/>
</dbReference>
<reference evidence="6" key="3">
    <citation type="submission" date="2018-08" db="UniProtKB">
        <authorList>
            <consortium name="EnsemblPlants"/>
        </authorList>
    </citation>
    <scope>IDENTIFICATION</scope>
    <source>
        <strain evidence="6">cv. Bd21</strain>
    </source>
</reference>
<evidence type="ECO:0000256" key="1">
    <source>
        <dbReference type="ARBA" id="ARBA00022729"/>
    </source>
</evidence>
<dbReference type="InParanoid" id="A0A0Q3F6T4"/>
<evidence type="ECO:0000313" key="6">
    <source>
        <dbReference type="EnsemblPlants" id="KQJ93884"/>
    </source>
</evidence>
<dbReference type="Gene3D" id="1.20.140.40">
    <property type="entry name" value="Invertase/pectin methylesterase inhibitor family protein"/>
    <property type="match status" value="1"/>
</dbReference>
<dbReference type="SUPFAM" id="SSF101148">
    <property type="entry name" value="Plant invertase/pectin methylesterase inhibitor"/>
    <property type="match status" value="1"/>
</dbReference>
<keyword evidence="2" id="KW-1015">Disulfide bond</keyword>
<dbReference type="GO" id="GO:0009827">
    <property type="term" value="P:plant-type cell wall modification"/>
    <property type="evidence" value="ECO:0000318"/>
    <property type="project" value="GO_Central"/>
</dbReference>
<comment type="similarity">
    <text evidence="3">Belongs to the PMEI family.</text>
</comment>
<evidence type="ECO:0000259" key="4">
    <source>
        <dbReference type="Pfam" id="PF04043"/>
    </source>
</evidence>
<dbReference type="Proteomes" id="UP000008810">
    <property type="component" value="Chromosome 3"/>
</dbReference>
<dbReference type="InterPro" id="IPR035513">
    <property type="entry name" value="Invertase/methylesterase_inhib"/>
</dbReference>
<dbReference type="PANTHER" id="PTHR35357">
    <property type="entry name" value="OS02G0537100 PROTEIN"/>
    <property type="match status" value="1"/>
</dbReference>
<dbReference type="Gramene" id="KQJ93884">
    <property type="protein sequence ID" value="KQJ93884"/>
    <property type="gene ID" value="BRADI_3g07247v3"/>
</dbReference>
<dbReference type="OrthoDB" id="679957at2759"/>
<evidence type="ECO:0000256" key="3">
    <source>
        <dbReference type="ARBA" id="ARBA00038471"/>
    </source>
</evidence>
<proteinExistence type="inferred from homology"/>
<dbReference type="EnsemblPlants" id="KQJ93884">
    <property type="protein sequence ID" value="KQJ93884"/>
    <property type="gene ID" value="BRADI_3g07247v3"/>
</dbReference>
<dbReference type="PANTHER" id="PTHR35357:SF8">
    <property type="entry name" value="OS01G0111000 PROTEIN"/>
    <property type="match status" value="1"/>
</dbReference>
<evidence type="ECO:0000256" key="2">
    <source>
        <dbReference type="ARBA" id="ARBA00023157"/>
    </source>
</evidence>
<keyword evidence="1" id="KW-0732">Signal</keyword>
<dbReference type="GO" id="GO:0009505">
    <property type="term" value="C:plant-type cell wall"/>
    <property type="evidence" value="ECO:0000318"/>
    <property type="project" value="GO_Central"/>
</dbReference>
<organism evidence="5">
    <name type="scientific">Brachypodium distachyon</name>
    <name type="common">Purple false brome</name>
    <name type="synonym">Trachynia distachya</name>
    <dbReference type="NCBI Taxonomy" id="15368"/>
    <lineage>
        <taxon>Eukaryota</taxon>
        <taxon>Viridiplantae</taxon>
        <taxon>Streptophyta</taxon>
        <taxon>Embryophyta</taxon>
        <taxon>Tracheophyta</taxon>
        <taxon>Spermatophyta</taxon>
        <taxon>Magnoliopsida</taxon>
        <taxon>Liliopsida</taxon>
        <taxon>Poales</taxon>
        <taxon>Poaceae</taxon>
        <taxon>BOP clade</taxon>
        <taxon>Pooideae</taxon>
        <taxon>Stipodae</taxon>
        <taxon>Brachypodieae</taxon>
        <taxon>Brachypodium</taxon>
    </lineage>
</organism>
<sequence length="154" mass="15864">MEALHATPLAAPSAAITKACAGLSNFTRHADYGFCVGALAADPAAGTAKDARALAIVAANLTATNVSSTLLVLNGLLDNLSHCRSTYKDMSKTLAAAASEMLLYASPKPQLDCDLLLFEASPKGDPIMKENDDAKNLSDLASVIAMLAGSKNQV</sequence>
<gene>
    <name evidence="5" type="ORF">BRADI_3g07247v3</name>
</gene>
<dbReference type="GO" id="GO:0004857">
    <property type="term" value="F:enzyme inhibitor activity"/>
    <property type="evidence" value="ECO:0000318"/>
    <property type="project" value="GO_Central"/>
</dbReference>
<dbReference type="InterPro" id="IPR006501">
    <property type="entry name" value="Pectinesterase_inhib_dom"/>
</dbReference>
<name>A0A0Q3F6T4_BRADI</name>
<reference evidence="5" key="2">
    <citation type="submission" date="2017-06" db="EMBL/GenBank/DDBJ databases">
        <title>WGS assembly of Brachypodium distachyon.</title>
        <authorList>
            <consortium name="The International Brachypodium Initiative"/>
            <person name="Lucas S."/>
            <person name="Harmon-Smith M."/>
            <person name="Lail K."/>
            <person name="Tice H."/>
            <person name="Grimwood J."/>
            <person name="Bruce D."/>
            <person name="Barry K."/>
            <person name="Shu S."/>
            <person name="Lindquist E."/>
            <person name="Wang M."/>
            <person name="Pitluck S."/>
            <person name="Vogel J.P."/>
            <person name="Garvin D.F."/>
            <person name="Mockler T.C."/>
            <person name="Schmutz J."/>
            <person name="Rokhsar D."/>
            <person name="Bevan M.W."/>
        </authorList>
    </citation>
    <scope>NUCLEOTIDE SEQUENCE</scope>
    <source>
        <strain evidence="5">Bd21</strain>
    </source>
</reference>
<accession>A0A0Q3F6T4</accession>
<keyword evidence="7" id="KW-1185">Reference proteome</keyword>
<dbReference type="EMBL" id="CM000882">
    <property type="protein sequence ID" value="KQJ93884.1"/>
    <property type="molecule type" value="Genomic_DNA"/>
</dbReference>
<feature type="domain" description="Pectinesterase inhibitor" evidence="4">
    <location>
        <begin position="15"/>
        <end position="102"/>
    </location>
</feature>
<protein>
    <recommendedName>
        <fullName evidence="4">Pectinesterase inhibitor domain-containing protein</fullName>
    </recommendedName>
</protein>